<dbReference type="GO" id="GO:0004553">
    <property type="term" value="F:hydrolase activity, hydrolyzing O-glycosyl compounds"/>
    <property type="evidence" value="ECO:0007669"/>
    <property type="project" value="InterPro"/>
</dbReference>
<accession>A0AAD8HGM3</accession>
<dbReference type="FunFam" id="3.20.20.80:FF:000010">
    <property type="entry name" value="glucan endo-1,3-beta-glucosidase, basic"/>
    <property type="match status" value="1"/>
</dbReference>
<sequence length="360" mass="40451">MSRKMTTMLLLLSSLFAFLQATSGAGPQDVGVCYASYANNQPSPQETVSLARSMRIQRMRLYSPDRNALQALRNTGIEVILGVPNDHLQWVASNQRNANEWVQGNVKDYSDVNFRFIAVGNGITPVHSQTAQFARFVLPAMQNIRNALSSMGLQNRIRVSTAVDQSEILGKSFPPSNSEFKTEVRQFIQPIIQFMVRNGNAPLLVNLHPYYSYIHNKADIPPHINQGKGNRDARLDYALMRSSDVLVQDAGLRYTNAFDALVDSVHSAMEKVGGNSLDIVVSETGWPTAGGNAASNENAATHNNNLINHVRNFGTPKRPQKRIETYIFSMFDENKRSGNEFERHWGIFWNNKQAKYQIRF</sequence>
<dbReference type="PROSITE" id="PS00587">
    <property type="entry name" value="GLYCOSYL_HYDROL_F17"/>
    <property type="match status" value="1"/>
</dbReference>
<dbReference type="SUPFAM" id="SSF51445">
    <property type="entry name" value="(Trans)glycosidases"/>
    <property type="match status" value="1"/>
</dbReference>
<evidence type="ECO:0000256" key="2">
    <source>
        <dbReference type="ARBA" id="ARBA00022801"/>
    </source>
</evidence>
<keyword evidence="3 5" id="KW-0326">Glycosidase</keyword>
<dbReference type="Proteomes" id="UP001237642">
    <property type="component" value="Unassembled WGS sequence"/>
</dbReference>
<dbReference type="PANTHER" id="PTHR32227">
    <property type="entry name" value="GLUCAN ENDO-1,3-BETA-GLUCOSIDASE BG1-RELATED-RELATED"/>
    <property type="match status" value="1"/>
</dbReference>
<feature type="signal peptide" evidence="6">
    <location>
        <begin position="1"/>
        <end position="24"/>
    </location>
</feature>
<dbReference type="Gene3D" id="3.20.20.80">
    <property type="entry name" value="Glycosidases"/>
    <property type="match status" value="1"/>
</dbReference>
<keyword evidence="2 5" id="KW-0378">Hydrolase</keyword>
<dbReference type="InterPro" id="IPR017853">
    <property type="entry name" value="GH"/>
</dbReference>
<evidence type="ECO:0000256" key="5">
    <source>
        <dbReference type="RuleBase" id="RU004336"/>
    </source>
</evidence>
<evidence type="ECO:0000256" key="3">
    <source>
        <dbReference type="ARBA" id="ARBA00023295"/>
    </source>
</evidence>
<evidence type="ECO:0000313" key="8">
    <source>
        <dbReference type="Proteomes" id="UP001237642"/>
    </source>
</evidence>
<feature type="chain" id="PRO_5042255917" evidence="6">
    <location>
        <begin position="25"/>
        <end position="360"/>
    </location>
</feature>
<proteinExistence type="inferred from homology"/>
<evidence type="ECO:0000256" key="1">
    <source>
        <dbReference type="ARBA" id="ARBA00008773"/>
    </source>
</evidence>
<dbReference type="InterPro" id="IPR000490">
    <property type="entry name" value="Glyco_hydro_17"/>
</dbReference>
<dbReference type="Pfam" id="PF00332">
    <property type="entry name" value="Glyco_hydro_17"/>
    <property type="match status" value="1"/>
</dbReference>
<name>A0AAD8HGM3_9APIA</name>
<dbReference type="InterPro" id="IPR044965">
    <property type="entry name" value="Glyco_hydro_17_plant"/>
</dbReference>
<reference evidence="7" key="1">
    <citation type="submission" date="2023-02" db="EMBL/GenBank/DDBJ databases">
        <title>Genome of toxic invasive species Heracleum sosnowskyi carries increased number of genes despite the absence of recent whole-genome duplications.</title>
        <authorList>
            <person name="Schelkunov M."/>
            <person name="Shtratnikova V."/>
            <person name="Makarenko M."/>
            <person name="Klepikova A."/>
            <person name="Omelchenko D."/>
            <person name="Novikova G."/>
            <person name="Obukhova E."/>
            <person name="Bogdanov V."/>
            <person name="Penin A."/>
            <person name="Logacheva M."/>
        </authorList>
    </citation>
    <scope>NUCLEOTIDE SEQUENCE</scope>
    <source>
        <strain evidence="7">Hsosn_3</strain>
        <tissue evidence="7">Leaf</tissue>
    </source>
</reference>
<reference evidence="7" key="2">
    <citation type="submission" date="2023-05" db="EMBL/GenBank/DDBJ databases">
        <authorList>
            <person name="Schelkunov M.I."/>
        </authorList>
    </citation>
    <scope>NUCLEOTIDE SEQUENCE</scope>
    <source>
        <strain evidence="7">Hsosn_3</strain>
        <tissue evidence="7">Leaf</tissue>
    </source>
</reference>
<evidence type="ECO:0000256" key="6">
    <source>
        <dbReference type="SAM" id="SignalP"/>
    </source>
</evidence>
<keyword evidence="6" id="KW-0732">Signal</keyword>
<protein>
    <submittedName>
        <fullName evidence="7">Glucan endo-1,3-beta-D-glucosidase</fullName>
    </submittedName>
</protein>
<organism evidence="7 8">
    <name type="scientific">Heracleum sosnowskyi</name>
    <dbReference type="NCBI Taxonomy" id="360622"/>
    <lineage>
        <taxon>Eukaryota</taxon>
        <taxon>Viridiplantae</taxon>
        <taxon>Streptophyta</taxon>
        <taxon>Embryophyta</taxon>
        <taxon>Tracheophyta</taxon>
        <taxon>Spermatophyta</taxon>
        <taxon>Magnoliopsida</taxon>
        <taxon>eudicotyledons</taxon>
        <taxon>Gunneridae</taxon>
        <taxon>Pentapetalae</taxon>
        <taxon>asterids</taxon>
        <taxon>campanulids</taxon>
        <taxon>Apiales</taxon>
        <taxon>Apiaceae</taxon>
        <taxon>Apioideae</taxon>
        <taxon>apioid superclade</taxon>
        <taxon>Tordylieae</taxon>
        <taxon>Tordyliinae</taxon>
        <taxon>Heracleum</taxon>
    </lineage>
</organism>
<evidence type="ECO:0000313" key="7">
    <source>
        <dbReference type="EMBL" id="KAK1366116.1"/>
    </source>
</evidence>
<evidence type="ECO:0000256" key="4">
    <source>
        <dbReference type="RuleBase" id="RU004335"/>
    </source>
</evidence>
<keyword evidence="8" id="KW-1185">Reference proteome</keyword>
<comment type="similarity">
    <text evidence="1 4">Belongs to the glycosyl hydrolase 17 family.</text>
</comment>
<dbReference type="EMBL" id="JAUIZM010000009">
    <property type="protein sequence ID" value="KAK1366116.1"/>
    <property type="molecule type" value="Genomic_DNA"/>
</dbReference>
<gene>
    <name evidence="7" type="ORF">POM88_041677</name>
</gene>
<comment type="caution">
    <text evidence="7">The sequence shown here is derived from an EMBL/GenBank/DDBJ whole genome shotgun (WGS) entry which is preliminary data.</text>
</comment>
<dbReference type="AlphaFoldDB" id="A0AAD8HGM3"/>
<dbReference type="GO" id="GO:0005975">
    <property type="term" value="P:carbohydrate metabolic process"/>
    <property type="evidence" value="ECO:0007669"/>
    <property type="project" value="InterPro"/>
</dbReference>